<comment type="caution">
    <text evidence="1">The sequence shown here is derived from an EMBL/GenBank/DDBJ whole genome shotgun (WGS) entry which is preliminary data.</text>
</comment>
<accession>A1HS19</accession>
<reference evidence="1 2" key="1">
    <citation type="submission" date="2007-01" db="EMBL/GenBank/DDBJ databases">
        <title>Annotation of the draft genome assembly of Thermosinus carboxydivorans Nor1.</title>
        <authorList>
            <consortium name="US DOE Joint Genome Institute (JGI-ORNL)"/>
            <person name="Larimer F."/>
            <person name="Land M."/>
            <person name="Hauser L."/>
        </authorList>
    </citation>
    <scope>NUCLEOTIDE SEQUENCE [LARGE SCALE GENOMIC DNA]</scope>
    <source>
        <strain evidence="1 2">Nor1</strain>
    </source>
</reference>
<dbReference type="AlphaFoldDB" id="A1HS19"/>
<evidence type="ECO:0000313" key="2">
    <source>
        <dbReference type="Proteomes" id="UP000005139"/>
    </source>
</evidence>
<dbReference type="Proteomes" id="UP000005139">
    <property type="component" value="Unassembled WGS sequence"/>
</dbReference>
<dbReference type="RefSeq" id="WP_007289846.1">
    <property type="nucleotide sequence ID" value="NZ_AAWL01000013.1"/>
</dbReference>
<keyword evidence="2" id="KW-1185">Reference proteome</keyword>
<proteinExistence type="predicted"/>
<gene>
    <name evidence="1" type="ORF">TcarDRAFT_0861</name>
</gene>
<dbReference type="eggNOG" id="ENOG5030J0D">
    <property type="taxonomic scope" value="Bacteria"/>
</dbReference>
<dbReference type="OrthoDB" id="9802573at2"/>
<protein>
    <submittedName>
        <fullName evidence="1">Uncharacterized protein</fullName>
    </submittedName>
</protein>
<evidence type="ECO:0000313" key="1">
    <source>
        <dbReference type="EMBL" id="EAX47222.1"/>
    </source>
</evidence>
<name>A1HS19_9FIRM</name>
<sequence>MQELREELLNKVRAAAPDGKLSCAAAHELAQSEGVPPLVIGRAANVLGIKIRDCQLGCFGARKE</sequence>
<reference evidence="1 2" key="2">
    <citation type="submission" date="2007-01" db="EMBL/GenBank/DDBJ databases">
        <title>Sequencing of the draft genome and assembly of Thermosinus carboxydivorans Nor1.</title>
        <authorList>
            <consortium name="US DOE Joint Genome Institute (JGI-PGF)"/>
            <person name="Copeland A."/>
            <person name="Lucas S."/>
            <person name="Lapidus A."/>
            <person name="Barry K."/>
            <person name="Glavina del Rio T."/>
            <person name="Dalin E."/>
            <person name="Tice H."/>
            <person name="Bruce D."/>
            <person name="Pitluck S."/>
            <person name="Richardson P."/>
        </authorList>
    </citation>
    <scope>NUCLEOTIDE SEQUENCE [LARGE SCALE GENOMIC DNA]</scope>
    <source>
        <strain evidence="1 2">Nor1</strain>
    </source>
</reference>
<dbReference type="EMBL" id="AAWL01000013">
    <property type="protein sequence ID" value="EAX47222.1"/>
    <property type="molecule type" value="Genomic_DNA"/>
</dbReference>
<organism evidence="1 2">
    <name type="scientific">Thermosinus carboxydivorans Nor1</name>
    <dbReference type="NCBI Taxonomy" id="401526"/>
    <lineage>
        <taxon>Bacteria</taxon>
        <taxon>Bacillati</taxon>
        <taxon>Bacillota</taxon>
        <taxon>Negativicutes</taxon>
        <taxon>Selenomonadales</taxon>
        <taxon>Sporomusaceae</taxon>
        <taxon>Thermosinus</taxon>
    </lineage>
</organism>